<evidence type="ECO:0000256" key="2">
    <source>
        <dbReference type="ARBA" id="ARBA00023002"/>
    </source>
</evidence>
<reference evidence="3" key="1">
    <citation type="submission" date="2014-09" db="EMBL/GenBank/DDBJ databases">
        <title>Genetic Analysis of Unencapsulated Streptococcus suis Serotype 31 Isolated from Human.</title>
        <authorList>
            <person name="Hatrongjit R."/>
            <person name="Kerdsin A."/>
            <person name="Gottschalk M."/>
            <person name="Akeda Y."/>
            <person name="Oishi K."/>
        </authorList>
    </citation>
    <scope>NUCLEOTIDE SEQUENCE</scope>
    <source>
        <strain evidence="3">43640</strain>
    </source>
</reference>
<evidence type="ECO:0000313" key="3">
    <source>
        <dbReference type="EMBL" id="AIZ73040.1"/>
    </source>
</evidence>
<dbReference type="PANTHER" id="PTHR11091">
    <property type="entry name" value="OXIDOREDUCTASE-RELATED"/>
    <property type="match status" value="1"/>
</dbReference>
<sequence length="333" mass="35824">MSQLHLSIEEISGKLTSLFVEAGLSEVDAEIISKNLILTEAGGIESDGIRMVLPHLKRVKEGKYNLTPSMKVLNSSPSFTVVDADNGVGMYTATKAMEIAIEEAEKYGMHTVFSRNANTFGAAFTYTKMASDKGLIGVAFSNSPAAMAPWGGKKPLIGTNPISIAIPGEQEGPILFDMASSKVAKSKIGIAQKLGEDIPEGWALDKDGNPTTDPNCALSGTVLPLAEHKGYGLALCLDVLSGVISGAAFADTVNKFYSSEQTQSGMNVGQTFIAIDPKQVLGSEFYQKMDTYIRKIHSEENVRYPGEGTVRNLKKSIRDGILIDTEFVRIFED</sequence>
<dbReference type="PANTHER" id="PTHR11091:SF0">
    <property type="entry name" value="MALATE DEHYDROGENASE"/>
    <property type="match status" value="1"/>
</dbReference>
<dbReference type="AlphaFoldDB" id="A0A0A7M280"/>
<dbReference type="InterPro" id="IPR043144">
    <property type="entry name" value="Mal/L-sulf/L-lact_DH-like_ah"/>
</dbReference>
<dbReference type="InterPro" id="IPR003767">
    <property type="entry name" value="Malate/L-lactate_DH-like"/>
</dbReference>
<proteinExistence type="inferred from homology"/>
<dbReference type="Pfam" id="PF02615">
    <property type="entry name" value="Ldh_2"/>
    <property type="match status" value="1"/>
</dbReference>
<organism evidence="3">
    <name type="scientific">Streptococcus suis</name>
    <dbReference type="NCBI Taxonomy" id="1307"/>
    <lineage>
        <taxon>Bacteria</taxon>
        <taxon>Bacillati</taxon>
        <taxon>Bacillota</taxon>
        <taxon>Bacilli</taxon>
        <taxon>Lactobacillales</taxon>
        <taxon>Streptococcaceae</taxon>
        <taxon>Streptococcus</taxon>
    </lineage>
</organism>
<dbReference type="SUPFAM" id="SSF89733">
    <property type="entry name" value="L-sulfolactate dehydrogenase-like"/>
    <property type="match status" value="1"/>
</dbReference>
<evidence type="ECO:0000256" key="1">
    <source>
        <dbReference type="ARBA" id="ARBA00006056"/>
    </source>
</evidence>
<protein>
    <submittedName>
        <fullName evidence="3">Cps31H</fullName>
    </submittedName>
</protein>
<accession>A0A0A7M280</accession>
<comment type="similarity">
    <text evidence="1">Belongs to the LDH2/MDH2 oxidoreductase family.</text>
</comment>
<keyword evidence="2" id="KW-0560">Oxidoreductase</keyword>
<dbReference type="GO" id="GO:0016491">
    <property type="term" value="F:oxidoreductase activity"/>
    <property type="evidence" value="ECO:0007669"/>
    <property type="project" value="UniProtKB-KW"/>
</dbReference>
<dbReference type="Gene3D" id="3.30.1370.60">
    <property type="entry name" value="Hypothetical oxidoreductase yiak, domain 2"/>
    <property type="match status" value="1"/>
</dbReference>
<dbReference type="Gene3D" id="1.10.1530.10">
    <property type="match status" value="1"/>
</dbReference>
<dbReference type="InterPro" id="IPR043143">
    <property type="entry name" value="Mal/L-sulf/L-lact_DH-like_NADP"/>
</dbReference>
<name>A0A0A7M280_STRSU</name>
<dbReference type="InterPro" id="IPR036111">
    <property type="entry name" value="Mal/L-sulfo/L-lacto_DH-like_sf"/>
</dbReference>
<gene>
    <name evidence="3" type="primary">cps31H</name>
</gene>
<dbReference type="EMBL" id="KM576773">
    <property type="protein sequence ID" value="AIZ73040.1"/>
    <property type="molecule type" value="Genomic_DNA"/>
</dbReference>